<evidence type="ECO:0000313" key="1">
    <source>
        <dbReference type="EMBL" id="TBU25441.1"/>
    </source>
</evidence>
<protein>
    <submittedName>
        <fullName evidence="1">Uncharacterized protein</fullName>
    </submittedName>
</protein>
<organism evidence="1">
    <name type="scientific">Dichomitus squalens</name>
    <dbReference type="NCBI Taxonomy" id="114155"/>
    <lineage>
        <taxon>Eukaryota</taxon>
        <taxon>Fungi</taxon>
        <taxon>Dikarya</taxon>
        <taxon>Basidiomycota</taxon>
        <taxon>Agaricomycotina</taxon>
        <taxon>Agaricomycetes</taxon>
        <taxon>Polyporales</taxon>
        <taxon>Polyporaceae</taxon>
        <taxon>Dichomitus</taxon>
    </lineage>
</organism>
<gene>
    <name evidence="1" type="ORF">BD311DRAFT_498683</name>
</gene>
<proteinExistence type="predicted"/>
<sequence length="167" mass="18667">MMRTVTLFNDCTETRVSSSLATVTFPCNAISSINFRGLVAQVYRKLRFLAAFRVPALRFHWCTGPSRAIFRGNLNSDDAFVAFHHAYSNRSFVSERVAIEHWSCISDNEAIRHAAACVEAVALDRYQADSILLNTRSSGSTIKRFSETRVALLVQRPIVLQSFATCG</sequence>
<dbReference type="AlphaFoldDB" id="A0A4Q9MHN2"/>
<dbReference type="EMBL" id="ML143461">
    <property type="protein sequence ID" value="TBU25441.1"/>
    <property type="molecule type" value="Genomic_DNA"/>
</dbReference>
<accession>A0A4Q9MHN2</accession>
<dbReference type="Proteomes" id="UP000292957">
    <property type="component" value="Unassembled WGS sequence"/>
</dbReference>
<name>A0A4Q9MHN2_9APHY</name>
<reference evidence="1" key="1">
    <citation type="submission" date="2019-01" db="EMBL/GenBank/DDBJ databases">
        <title>Draft genome sequences of three monokaryotic isolates of the white-rot basidiomycete fungus Dichomitus squalens.</title>
        <authorList>
            <consortium name="DOE Joint Genome Institute"/>
            <person name="Lopez S.C."/>
            <person name="Andreopoulos B."/>
            <person name="Pangilinan J."/>
            <person name="Lipzen A."/>
            <person name="Riley R."/>
            <person name="Ahrendt S."/>
            <person name="Ng V."/>
            <person name="Barry K."/>
            <person name="Daum C."/>
            <person name="Grigoriev I.V."/>
            <person name="Hilden K.S."/>
            <person name="Makela M.R."/>
            <person name="de Vries R.P."/>
        </authorList>
    </citation>
    <scope>NUCLEOTIDE SEQUENCE [LARGE SCALE GENOMIC DNA]</scope>
    <source>
        <strain evidence="1">OM18370.1</strain>
    </source>
</reference>